<organism evidence="1 2">
    <name type="scientific">Araneus ventricosus</name>
    <name type="common">Orbweaver spider</name>
    <name type="synonym">Epeira ventricosa</name>
    <dbReference type="NCBI Taxonomy" id="182803"/>
    <lineage>
        <taxon>Eukaryota</taxon>
        <taxon>Metazoa</taxon>
        <taxon>Ecdysozoa</taxon>
        <taxon>Arthropoda</taxon>
        <taxon>Chelicerata</taxon>
        <taxon>Arachnida</taxon>
        <taxon>Araneae</taxon>
        <taxon>Araneomorphae</taxon>
        <taxon>Entelegynae</taxon>
        <taxon>Araneoidea</taxon>
        <taxon>Araneidae</taxon>
        <taxon>Araneus</taxon>
    </lineage>
</organism>
<keyword evidence="2" id="KW-1185">Reference proteome</keyword>
<dbReference type="OrthoDB" id="407509at2759"/>
<proteinExistence type="predicted"/>
<protein>
    <submittedName>
        <fullName evidence="1">Uncharacterized protein</fullName>
    </submittedName>
</protein>
<dbReference type="AlphaFoldDB" id="A0A4Y2VGQ1"/>
<reference evidence="1 2" key="1">
    <citation type="journal article" date="2019" name="Sci. Rep.">
        <title>Orb-weaving spider Araneus ventricosus genome elucidates the spidroin gene catalogue.</title>
        <authorList>
            <person name="Kono N."/>
            <person name="Nakamura H."/>
            <person name="Ohtoshi R."/>
            <person name="Moran D.A.P."/>
            <person name="Shinohara A."/>
            <person name="Yoshida Y."/>
            <person name="Fujiwara M."/>
            <person name="Mori M."/>
            <person name="Tomita M."/>
            <person name="Arakawa K."/>
        </authorList>
    </citation>
    <scope>NUCLEOTIDE SEQUENCE [LARGE SCALE GENOMIC DNA]</scope>
</reference>
<evidence type="ECO:0000313" key="1">
    <source>
        <dbReference type="EMBL" id="GBO22917.1"/>
    </source>
</evidence>
<dbReference type="Proteomes" id="UP000499080">
    <property type="component" value="Unassembled WGS sequence"/>
</dbReference>
<evidence type="ECO:0000313" key="2">
    <source>
        <dbReference type="Proteomes" id="UP000499080"/>
    </source>
</evidence>
<accession>A0A4Y2VGQ1</accession>
<gene>
    <name evidence="1" type="ORF">AVEN_190965_1</name>
</gene>
<sequence>MDINPEDNTLYDMNRKLSKKFISTPPILDTDGIKYTPLGKANAFKHSLENSFQENPEQYCNLHINEVNHSINSYFNNLTASSTTDLVSHQKVINLFKKINSRKATGPDGVFKKAIRILTLNAVTHLPKISINALSYKTSWMLGKFLMCLCVLRQTKTANSLAPIDQSVCLVT</sequence>
<name>A0A4Y2VGQ1_ARAVE</name>
<comment type="caution">
    <text evidence="1">The sequence shown here is derived from an EMBL/GenBank/DDBJ whole genome shotgun (WGS) entry which is preliminary data.</text>
</comment>
<dbReference type="EMBL" id="BGPR01045971">
    <property type="protein sequence ID" value="GBO22917.1"/>
    <property type="molecule type" value="Genomic_DNA"/>
</dbReference>